<dbReference type="Gene3D" id="3.40.220.10">
    <property type="entry name" value="Leucine Aminopeptidase, subunit E, domain 1"/>
    <property type="match status" value="1"/>
</dbReference>
<dbReference type="InterPro" id="IPR043472">
    <property type="entry name" value="Macro_dom-like"/>
</dbReference>
<evidence type="ECO:0000313" key="3">
    <source>
        <dbReference type="Proteomes" id="UP000278149"/>
    </source>
</evidence>
<dbReference type="SMART" id="SM00506">
    <property type="entry name" value="A1pp"/>
    <property type="match status" value="1"/>
</dbReference>
<dbReference type="Proteomes" id="UP000278149">
    <property type="component" value="Unassembled WGS sequence"/>
</dbReference>
<evidence type="ECO:0000313" key="2">
    <source>
        <dbReference type="EMBL" id="RSN69555.1"/>
    </source>
</evidence>
<dbReference type="CDD" id="cd03330">
    <property type="entry name" value="Macro_Ttha0132-like"/>
    <property type="match status" value="1"/>
</dbReference>
<dbReference type="OMA" id="AKWVIHT"/>
<protein>
    <submittedName>
        <fullName evidence="2">Macro domain-containing protein</fullName>
    </submittedName>
</protein>
<organism evidence="2 3">
    <name type="scientific">Candidatus Korarchaeum cryptofilum</name>
    <dbReference type="NCBI Taxonomy" id="498846"/>
    <lineage>
        <taxon>Archaea</taxon>
        <taxon>Thermoproteota</taxon>
        <taxon>Candidatus Korarchaeia</taxon>
        <taxon>Candidatus Korarchaeales</taxon>
        <taxon>Candidatus Korarchaeaceae</taxon>
        <taxon>Candidatus Korarchaeum</taxon>
    </lineage>
</organism>
<dbReference type="Pfam" id="PF01661">
    <property type="entry name" value="Macro"/>
    <property type="match status" value="1"/>
</dbReference>
<accession>A0A429G6Z2</accession>
<name>A0A429G6Z2_9CREN</name>
<dbReference type="EMBL" id="RCOR01000018">
    <property type="protein sequence ID" value="RSN69555.1"/>
    <property type="molecule type" value="Genomic_DNA"/>
</dbReference>
<evidence type="ECO:0000259" key="1">
    <source>
        <dbReference type="PROSITE" id="PS51154"/>
    </source>
</evidence>
<sequence length="175" mass="18656">MGIMPRLILVLGDITEVESDAIVNPANVFLMMGGGVAGAIKRKGGEEIEREAMRKAPLKIGEAIETSAGKLKAKYVIHAPTVESPGGSSSPEYIRAAVKASLKKGEELGIRSIAFPAMGAGVGGVPVEESVRIILEEIKASPIEEVLLVTRNKQDLEVFKRVSEYMGIPFEVRGV</sequence>
<dbReference type="InterPro" id="IPR002589">
    <property type="entry name" value="Macro_dom"/>
</dbReference>
<dbReference type="PROSITE" id="PS51154">
    <property type="entry name" value="MACRO"/>
    <property type="match status" value="1"/>
</dbReference>
<dbReference type="PANTHER" id="PTHR11106">
    <property type="entry name" value="GANGLIOSIDE INDUCED DIFFERENTIATION ASSOCIATED PROTEIN 2-RELATED"/>
    <property type="match status" value="1"/>
</dbReference>
<feature type="domain" description="Macro" evidence="1">
    <location>
        <begin position="1"/>
        <end position="167"/>
    </location>
</feature>
<dbReference type="AlphaFoldDB" id="A0A429G6Z2"/>
<comment type="caution">
    <text evidence="2">The sequence shown here is derived from an EMBL/GenBank/DDBJ whole genome shotgun (WGS) entry which is preliminary data.</text>
</comment>
<gene>
    <name evidence="2" type="ORF">D9Q81_02825</name>
</gene>
<proteinExistence type="predicted"/>
<reference evidence="2 3" key="1">
    <citation type="submission" date="2018-10" db="EMBL/GenBank/DDBJ databases">
        <title>Co-occurring genomic capacity for anaerobic methane metabolism and dissimilatory sulfite reduction discovered in the Korarchaeota.</title>
        <authorList>
            <person name="Mckay L.J."/>
            <person name="Dlakic M."/>
            <person name="Fields M.W."/>
            <person name="Delmont T.O."/>
            <person name="Eren A.M."/>
            <person name="Jay Z.J."/>
            <person name="Klingelsmith K.B."/>
            <person name="Rusch D.B."/>
            <person name="Inskeep W.P."/>
        </authorList>
    </citation>
    <scope>NUCLEOTIDE SEQUENCE [LARGE SCALE GENOMIC DNA]</scope>
    <source>
        <strain evidence="2 3">WS</strain>
    </source>
</reference>
<dbReference type="SUPFAM" id="SSF52949">
    <property type="entry name" value="Macro domain-like"/>
    <property type="match status" value="1"/>
</dbReference>
<dbReference type="PANTHER" id="PTHR11106:SF111">
    <property type="entry name" value="MACRO DOMAIN-CONTAINING PROTEIN"/>
    <property type="match status" value="1"/>
</dbReference>